<organism evidence="2">
    <name type="scientific">marine metagenome</name>
    <dbReference type="NCBI Taxonomy" id="408172"/>
    <lineage>
        <taxon>unclassified sequences</taxon>
        <taxon>metagenomes</taxon>
        <taxon>ecological metagenomes</taxon>
    </lineage>
</organism>
<accession>A0A381X3D0</accession>
<feature type="region of interest" description="Disordered" evidence="1">
    <location>
        <begin position="1"/>
        <end position="29"/>
    </location>
</feature>
<evidence type="ECO:0000313" key="2">
    <source>
        <dbReference type="EMBL" id="SVA58677.1"/>
    </source>
</evidence>
<dbReference type="AlphaFoldDB" id="A0A381X3D0"/>
<reference evidence="2" key="1">
    <citation type="submission" date="2018-05" db="EMBL/GenBank/DDBJ databases">
        <authorList>
            <person name="Lanie J.A."/>
            <person name="Ng W.-L."/>
            <person name="Kazmierczak K.M."/>
            <person name="Andrzejewski T.M."/>
            <person name="Davidsen T.M."/>
            <person name="Wayne K.J."/>
            <person name="Tettelin H."/>
            <person name="Glass J.I."/>
            <person name="Rusch D."/>
            <person name="Podicherti R."/>
            <person name="Tsui H.-C.T."/>
            <person name="Winkler M.E."/>
        </authorList>
    </citation>
    <scope>NUCLEOTIDE SEQUENCE</scope>
</reference>
<gene>
    <name evidence="2" type="ORF">METZ01_LOCUS111531</name>
</gene>
<dbReference type="EMBL" id="UINC01013607">
    <property type="protein sequence ID" value="SVA58677.1"/>
    <property type="molecule type" value="Genomic_DNA"/>
</dbReference>
<name>A0A381X3D0_9ZZZZ</name>
<evidence type="ECO:0000256" key="1">
    <source>
        <dbReference type="SAM" id="MobiDB-lite"/>
    </source>
</evidence>
<proteinExistence type="predicted"/>
<sequence>MEAATKSEHFGVAGPLQQQVPRGVGHCGK</sequence>
<protein>
    <submittedName>
        <fullName evidence="2">Uncharacterized protein</fullName>
    </submittedName>
</protein>